<sequence length="103" mass="11741">MIDTLIQADIFFFITAIAVVGITIALLVALIYFIQILRDVRYVTRRIREESDRVLSDVEHLRGFIKKEGEKVLDVKEFLGGVIGAFLSKRKSSRNRKEKGKAS</sequence>
<evidence type="ECO:0000313" key="2">
    <source>
        <dbReference type="EMBL" id="OHA63846.1"/>
    </source>
</evidence>
<dbReference type="EMBL" id="MHTS01000025">
    <property type="protein sequence ID" value="OHA63846.1"/>
    <property type="molecule type" value="Genomic_DNA"/>
</dbReference>
<keyword evidence="1" id="KW-1133">Transmembrane helix</keyword>
<evidence type="ECO:0000256" key="1">
    <source>
        <dbReference type="SAM" id="Phobius"/>
    </source>
</evidence>
<evidence type="ECO:0000313" key="3">
    <source>
        <dbReference type="Proteomes" id="UP000178170"/>
    </source>
</evidence>
<dbReference type="Proteomes" id="UP000178170">
    <property type="component" value="Unassembled WGS sequence"/>
</dbReference>
<gene>
    <name evidence="2" type="ORF">A2843_02360</name>
</gene>
<keyword evidence="1" id="KW-0472">Membrane</keyword>
<keyword evidence="1" id="KW-0812">Transmembrane</keyword>
<feature type="transmembrane region" description="Helical" evidence="1">
    <location>
        <begin position="12"/>
        <end position="37"/>
    </location>
</feature>
<dbReference type="AlphaFoldDB" id="A0A1G2QTG8"/>
<reference evidence="2 3" key="1">
    <citation type="journal article" date="2016" name="Nat. Commun.">
        <title>Thousands of microbial genomes shed light on interconnected biogeochemical processes in an aquifer system.</title>
        <authorList>
            <person name="Anantharaman K."/>
            <person name="Brown C.T."/>
            <person name="Hug L.A."/>
            <person name="Sharon I."/>
            <person name="Castelle C.J."/>
            <person name="Probst A.J."/>
            <person name="Thomas B.C."/>
            <person name="Singh A."/>
            <person name="Wilkins M.J."/>
            <person name="Karaoz U."/>
            <person name="Brodie E.L."/>
            <person name="Williams K.H."/>
            <person name="Hubbard S.S."/>
            <person name="Banfield J.F."/>
        </authorList>
    </citation>
    <scope>NUCLEOTIDE SEQUENCE [LARGE SCALE GENOMIC DNA]</scope>
</reference>
<name>A0A1G2QTG8_9BACT</name>
<comment type="caution">
    <text evidence="2">The sequence shown here is derived from an EMBL/GenBank/DDBJ whole genome shotgun (WGS) entry which is preliminary data.</text>
</comment>
<accession>A0A1G2QTG8</accession>
<organism evidence="2 3">
    <name type="scientific">Candidatus Wildermuthbacteria bacterium RIFCSPHIGHO2_01_FULL_48_27b</name>
    <dbReference type="NCBI Taxonomy" id="1802447"/>
    <lineage>
        <taxon>Bacteria</taxon>
        <taxon>Candidatus Wildermuthiibacteriota</taxon>
    </lineage>
</organism>
<protein>
    <submittedName>
        <fullName evidence="2">Uncharacterized protein</fullName>
    </submittedName>
</protein>
<proteinExistence type="predicted"/>